<reference evidence="2 3" key="1">
    <citation type="submission" date="2017-09" db="EMBL/GenBank/DDBJ databases">
        <authorList>
            <person name="Ehlers B."/>
            <person name="Leendertz F.H."/>
        </authorList>
    </citation>
    <scope>NUCLEOTIDE SEQUENCE [LARGE SCALE GENOMIC DNA]</scope>
    <source>
        <strain evidence="2 3">DSM 27208</strain>
    </source>
</reference>
<evidence type="ECO:0000313" key="2">
    <source>
        <dbReference type="EMBL" id="SNZ13307.1"/>
    </source>
</evidence>
<dbReference type="Proteomes" id="UP000219453">
    <property type="component" value="Unassembled WGS sequence"/>
</dbReference>
<dbReference type="OrthoDB" id="271604at2157"/>
<proteinExistence type="predicted"/>
<accession>A0A285NW89</accession>
<protein>
    <recommendedName>
        <fullName evidence="1">Halobacterial output domain-containing protein</fullName>
    </recommendedName>
</protein>
<sequence length="98" mass="10717">MNDPAPTTSDDSALLWRPIGADEPCSTAVVDAVAAASNTDQTDLRPLYETIDPDMLDSLFGSDGSDGTVRFEYENYGVVVQANERIELYERSDWTPSP</sequence>
<dbReference type="InterPro" id="IPR040624">
    <property type="entry name" value="HalOD1"/>
</dbReference>
<organism evidence="2 3">
    <name type="scientific">Natronoarchaeum philippinense</name>
    <dbReference type="NCBI Taxonomy" id="558529"/>
    <lineage>
        <taxon>Archaea</taxon>
        <taxon>Methanobacteriati</taxon>
        <taxon>Methanobacteriota</taxon>
        <taxon>Stenosarchaea group</taxon>
        <taxon>Halobacteria</taxon>
        <taxon>Halobacteriales</taxon>
        <taxon>Natronoarchaeaceae</taxon>
    </lineage>
</organism>
<dbReference type="EMBL" id="OBEJ01000002">
    <property type="protein sequence ID" value="SNZ13307.1"/>
    <property type="molecule type" value="Genomic_DNA"/>
</dbReference>
<dbReference type="RefSeq" id="WP_179747456.1">
    <property type="nucleotide sequence ID" value="NZ_OBEJ01000002.1"/>
</dbReference>
<name>A0A285NW89_NATPI</name>
<dbReference type="Pfam" id="PF18545">
    <property type="entry name" value="HalOD1"/>
    <property type="match status" value="1"/>
</dbReference>
<evidence type="ECO:0000313" key="3">
    <source>
        <dbReference type="Proteomes" id="UP000219453"/>
    </source>
</evidence>
<dbReference type="AlphaFoldDB" id="A0A285NW89"/>
<gene>
    <name evidence="2" type="ORF">SAMN06269185_2112</name>
</gene>
<keyword evidence="3" id="KW-1185">Reference proteome</keyword>
<feature type="domain" description="Halobacterial output" evidence="1">
    <location>
        <begin position="22"/>
        <end position="88"/>
    </location>
</feature>
<evidence type="ECO:0000259" key="1">
    <source>
        <dbReference type="Pfam" id="PF18545"/>
    </source>
</evidence>